<dbReference type="GO" id="GO:0008757">
    <property type="term" value="F:S-adenosylmethionine-dependent methyltransferase activity"/>
    <property type="evidence" value="ECO:0007669"/>
    <property type="project" value="InterPro"/>
</dbReference>
<keyword evidence="2" id="KW-0808">Transferase</keyword>
<dbReference type="GO" id="GO:0032259">
    <property type="term" value="P:methylation"/>
    <property type="evidence" value="ECO:0007669"/>
    <property type="project" value="UniProtKB-KW"/>
</dbReference>
<sequence>MTASSTSSSALSPEMQGLKAKLKATWESGDYGVFATYLEPGALTFLAGLQLKSGEPYLDVACGAGQLVIPAARAGVDATGLDLASNLIAQARQRAQQEGLKVRLDEGDAEALPYPDASFEVVSSLVGVMFAPRPERVVSELLRVTRPGGRIVLGNWTPQSFIGGMFRVIGRHVPPSPLVPSPMLWGDEDTVRARLGSGVSELRFERFAYPFAYPFGPAEVVEVYRTYYGPTNRAFAGLDEPGQAALRADLEAHWADHNQATDGSTRLESELLIVRATRA</sequence>
<dbReference type="PANTHER" id="PTHR43464:SF19">
    <property type="entry name" value="UBIQUINONE BIOSYNTHESIS O-METHYLTRANSFERASE, MITOCHONDRIAL"/>
    <property type="match status" value="1"/>
</dbReference>
<evidence type="ECO:0000256" key="3">
    <source>
        <dbReference type="ARBA" id="ARBA00022691"/>
    </source>
</evidence>
<name>A0AAU7UD70_9DEIO</name>
<dbReference type="AlphaFoldDB" id="A0AAU7UD70"/>
<evidence type="ECO:0000259" key="4">
    <source>
        <dbReference type="Pfam" id="PF08241"/>
    </source>
</evidence>
<dbReference type="InterPro" id="IPR013216">
    <property type="entry name" value="Methyltransf_11"/>
</dbReference>
<keyword evidence="3" id="KW-0949">S-adenosyl-L-methionine</keyword>
<evidence type="ECO:0000313" key="5">
    <source>
        <dbReference type="EMBL" id="XBV86132.1"/>
    </source>
</evidence>
<dbReference type="KEGG" id="dsc:ABOD76_07470"/>
<gene>
    <name evidence="5" type="ORF">ABOD76_07470</name>
</gene>
<dbReference type="Pfam" id="PF08241">
    <property type="entry name" value="Methyltransf_11"/>
    <property type="match status" value="1"/>
</dbReference>
<organism evidence="5">
    <name type="scientific">Deinococcus sonorensis KR-87</name>
    <dbReference type="NCBI Taxonomy" id="694439"/>
    <lineage>
        <taxon>Bacteria</taxon>
        <taxon>Thermotogati</taxon>
        <taxon>Deinococcota</taxon>
        <taxon>Deinococci</taxon>
        <taxon>Deinococcales</taxon>
        <taxon>Deinococcaceae</taxon>
        <taxon>Deinococcus</taxon>
    </lineage>
</organism>
<dbReference type="EMBL" id="CP158299">
    <property type="protein sequence ID" value="XBV86132.1"/>
    <property type="molecule type" value="Genomic_DNA"/>
</dbReference>
<dbReference type="Gene3D" id="3.40.50.150">
    <property type="entry name" value="Vaccinia Virus protein VP39"/>
    <property type="match status" value="1"/>
</dbReference>
<dbReference type="CDD" id="cd02440">
    <property type="entry name" value="AdoMet_MTases"/>
    <property type="match status" value="1"/>
</dbReference>
<evidence type="ECO:0000256" key="2">
    <source>
        <dbReference type="ARBA" id="ARBA00022679"/>
    </source>
</evidence>
<accession>A0AAU7UD70</accession>
<dbReference type="InterPro" id="IPR029063">
    <property type="entry name" value="SAM-dependent_MTases_sf"/>
</dbReference>
<feature type="domain" description="Methyltransferase type 11" evidence="4">
    <location>
        <begin position="58"/>
        <end position="153"/>
    </location>
</feature>
<reference evidence="5" key="1">
    <citation type="submission" date="2024-06" db="EMBL/GenBank/DDBJ databases">
        <title>Draft Genome Sequence of Deinococcus sonorensis Type Strain KR-87, a Biofilm Producing Representative of the Genus Deinococcus.</title>
        <authorList>
            <person name="Boren L.S."/>
            <person name="Grosso R.A."/>
            <person name="Hugenberg-Cox A.N."/>
            <person name="Hill J.T.E."/>
            <person name="Albert C.M."/>
            <person name="Tuohy J.M."/>
        </authorList>
    </citation>
    <scope>NUCLEOTIDE SEQUENCE</scope>
    <source>
        <strain evidence="5">KR-87</strain>
    </source>
</reference>
<proteinExistence type="predicted"/>
<keyword evidence="1 5" id="KW-0489">Methyltransferase</keyword>
<protein>
    <submittedName>
        <fullName evidence="5">Class I SAM-dependent methyltransferase</fullName>
    </submittedName>
</protein>
<evidence type="ECO:0000256" key="1">
    <source>
        <dbReference type="ARBA" id="ARBA00022603"/>
    </source>
</evidence>
<dbReference type="PANTHER" id="PTHR43464">
    <property type="entry name" value="METHYLTRANSFERASE"/>
    <property type="match status" value="1"/>
</dbReference>
<dbReference type="SUPFAM" id="SSF53335">
    <property type="entry name" value="S-adenosyl-L-methionine-dependent methyltransferases"/>
    <property type="match status" value="1"/>
</dbReference>
<dbReference type="RefSeq" id="WP_350244184.1">
    <property type="nucleotide sequence ID" value="NZ_CP158299.1"/>
</dbReference>